<dbReference type="GO" id="GO:0005634">
    <property type="term" value="C:nucleus"/>
    <property type="evidence" value="ECO:0007669"/>
    <property type="project" value="TreeGrafter"/>
</dbReference>
<dbReference type="Proteomes" id="UP000316726">
    <property type="component" value="Chromosome 4"/>
</dbReference>
<reference evidence="4 5" key="1">
    <citation type="submission" date="2018-07" db="EMBL/GenBank/DDBJ databases">
        <title>The complete nuclear genome of the prasinophyte Chloropicon primus (CCMP1205).</title>
        <authorList>
            <person name="Pombert J.-F."/>
            <person name="Otis C."/>
            <person name="Turmel M."/>
            <person name="Lemieux C."/>
        </authorList>
    </citation>
    <scope>NUCLEOTIDE SEQUENCE [LARGE SCALE GENOMIC DNA]</scope>
    <source>
        <strain evidence="4 5">CCMP1205</strain>
    </source>
</reference>
<dbReference type="InterPro" id="IPR050593">
    <property type="entry name" value="LovG"/>
</dbReference>
<dbReference type="SUPFAM" id="SSF53474">
    <property type="entry name" value="alpha/beta-Hydrolases"/>
    <property type="match status" value="1"/>
</dbReference>
<dbReference type="EMBL" id="CP031037">
    <property type="protein sequence ID" value="QDZ20514.1"/>
    <property type="molecule type" value="Genomic_DNA"/>
</dbReference>
<dbReference type="Gene3D" id="3.40.50.1820">
    <property type="entry name" value="alpha/beta hydrolase"/>
    <property type="match status" value="1"/>
</dbReference>
<evidence type="ECO:0000313" key="5">
    <source>
        <dbReference type="Proteomes" id="UP000316726"/>
    </source>
</evidence>
<feature type="domain" description="Serine hydrolase" evidence="2">
    <location>
        <begin position="11"/>
        <end position="222"/>
    </location>
</feature>
<sequence length="240" mass="26326">MVPVGTASGTRKLRVLALHGYLQNAEVFRSRTGALRKALKKHCDLVFLDAPHEIKVDLQGNEIKSCGGKEGEDQSYYGWWIASEGGPPRESKSAEGWERSLGLLEEALERDGPFDGVLGFSMGAAASALLCAAIESKKVQNHEQFKFAILFGGFVPRDPVLADSLLSVKLGLPSLHYSGQNDQLVVEQRSRELLQSFGEEESTFVLHPQGHCIPSLREVREKVKEFVAAQQSICTTSNKS</sequence>
<keyword evidence="5" id="KW-1185">Reference proteome</keyword>
<dbReference type="GO" id="GO:0016787">
    <property type="term" value="F:hydrolase activity"/>
    <property type="evidence" value="ECO:0007669"/>
    <property type="project" value="UniProtKB-KW"/>
</dbReference>
<dbReference type="PANTHER" id="PTHR48070:SF6">
    <property type="entry name" value="ESTERASE OVCA2"/>
    <property type="match status" value="1"/>
</dbReference>
<dbReference type="AlphaFoldDB" id="A0A5B8MKB3"/>
<gene>
    <name evidence="4" type="ORF">A3770_04p30320</name>
    <name evidence="3" type="ORF">CPRI1469_LOCUS5031</name>
</gene>
<evidence type="ECO:0000256" key="1">
    <source>
        <dbReference type="ARBA" id="ARBA00022801"/>
    </source>
</evidence>
<accession>A0A5B8MKB3</accession>
<evidence type="ECO:0000259" key="2">
    <source>
        <dbReference type="Pfam" id="PF03959"/>
    </source>
</evidence>
<protein>
    <submittedName>
        <fullName evidence="4">Serine hydrolase</fullName>
    </submittedName>
</protein>
<dbReference type="InterPro" id="IPR029058">
    <property type="entry name" value="AB_hydrolase_fold"/>
</dbReference>
<evidence type="ECO:0000313" key="4">
    <source>
        <dbReference type="EMBL" id="QDZ20514.1"/>
    </source>
</evidence>
<dbReference type="EMBL" id="HBHL01007715">
    <property type="protein sequence ID" value="CAD9716175.1"/>
    <property type="molecule type" value="Transcribed_RNA"/>
</dbReference>
<proteinExistence type="predicted"/>
<dbReference type="InterPro" id="IPR005645">
    <property type="entry name" value="FSH-like_dom"/>
</dbReference>
<name>A0A5B8MKB3_9CHLO</name>
<dbReference type="OrthoDB" id="414698at2759"/>
<dbReference type="FunFam" id="3.40.50.1820:FF:000073">
    <property type="entry name" value="esterase OVCA2 isoform X6"/>
    <property type="match status" value="1"/>
</dbReference>
<reference evidence="3" key="2">
    <citation type="submission" date="2021-01" db="EMBL/GenBank/DDBJ databases">
        <authorList>
            <person name="Corre E."/>
            <person name="Pelletier E."/>
            <person name="Niang G."/>
            <person name="Scheremetjew M."/>
            <person name="Finn R."/>
            <person name="Kale V."/>
            <person name="Holt S."/>
            <person name="Cochrane G."/>
            <person name="Meng A."/>
            <person name="Brown T."/>
            <person name="Cohen L."/>
        </authorList>
    </citation>
    <scope>NUCLEOTIDE SEQUENCE</scope>
    <source>
        <strain evidence="3">CCMP1205</strain>
    </source>
</reference>
<keyword evidence="1 4" id="KW-0378">Hydrolase</keyword>
<evidence type="ECO:0000313" key="3">
    <source>
        <dbReference type="EMBL" id="CAD9716175.1"/>
    </source>
</evidence>
<organism evidence="4 5">
    <name type="scientific">Chloropicon primus</name>
    <dbReference type="NCBI Taxonomy" id="1764295"/>
    <lineage>
        <taxon>Eukaryota</taxon>
        <taxon>Viridiplantae</taxon>
        <taxon>Chlorophyta</taxon>
        <taxon>Chloropicophyceae</taxon>
        <taxon>Chloropicales</taxon>
        <taxon>Chloropicaceae</taxon>
        <taxon>Chloropicon</taxon>
    </lineage>
</organism>
<dbReference type="Pfam" id="PF03959">
    <property type="entry name" value="FSH1"/>
    <property type="match status" value="1"/>
</dbReference>
<dbReference type="PANTHER" id="PTHR48070">
    <property type="entry name" value="ESTERASE OVCA2"/>
    <property type="match status" value="1"/>
</dbReference>
<dbReference type="STRING" id="1764295.A0A5B8MKB3"/>
<dbReference type="GO" id="GO:0005737">
    <property type="term" value="C:cytoplasm"/>
    <property type="evidence" value="ECO:0007669"/>
    <property type="project" value="TreeGrafter"/>
</dbReference>